<gene>
    <name evidence="2" type="ORF">MRATA1EN1_LOCUS14720</name>
</gene>
<dbReference type="EMBL" id="OX459961">
    <property type="protein sequence ID" value="CAI9165758.1"/>
    <property type="molecule type" value="Genomic_DNA"/>
</dbReference>
<reference evidence="2" key="1">
    <citation type="submission" date="2023-04" db="EMBL/GenBank/DDBJ databases">
        <authorList>
            <consortium name="ELIXIR-Norway"/>
        </authorList>
    </citation>
    <scope>NUCLEOTIDE SEQUENCE [LARGE SCALE GENOMIC DNA]</scope>
</reference>
<accession>A0ABN8YVY6</accession>
<feature type="compositionally biased region" description="Low complexity" evidence="1">
    <location>
        <begin position="481"/>
        <end position="492"/>
    </location>
</feature>
<feature type="region of interest" description="Disordered" evidence="1">
    <location>
        <begin position="572"/>
        <end position="612"/>
    </location>
</feature>
<organism evidence="2 3">
    <name type="scientific">Rangifer tarandus platyrhynchus</name>
    <name type="common">Svalbard reindeer</name>
    <dbReference type="NCBI Taxonomy" id="3082113"/>
    <lineage>
        <taxon>Eukaryota</taxon>
        <taxon>Metazoa</taxon>
        <taxon>Chordata</taxon>
        <taxon>Craniata</taxon>
        <taxon>Vertebrata</taxon>
        <taxon>Euteleostomi</taxon>
        <taxon>Mammalia</taxon>
        <taxon>Eutheria</taxon>
        <taxon>Laurasiatheria</taxon>
        <taxon>Artiodactyla</taxon>
        <taxon>Ruminantia</taxon>
        <taxon>Pecora</taxon>
        <taxon>Cervidae</taxon>
        <taxon>Odocoileinae</taxon>
        <taxon>Rangifer</taxon>
    </lineage>
</organism>
<keyword evidence="3" id="KW-1185">Reference proteome</keyword>
<protein>
    <submittedName>
        <fullName evidence="2">Uncharacterized protein</fullName>
    </submittedName>
</protein>
<evidence type="ECO:0000313" key="2">
    <source>
        <dbReference type="EMBL" id="CAI9165758.1"/>
    </source>
</evidence>
<feature type="region of interest" description="Disordered" evidence="1">
    <location>
        <begin position="481"/>
        <end position="519"/>
    </location>
</feature>
<evidence type="ECO:0000313" key="3">
    <source>
        <dbReference type="Proteomes" id="UP001176941"/>
    </source>
</evidence>
<evidence type="ECO:0000256" key="1">
    <source>
        <dbReference type="SAM" id="MobiDB-lite"/>
    </source>
</evidence>
<feature type="region of interest" description="Disordered" evidence="1">
    <location>
        <begin position="182"/>
        <end position="212"/>
    </location>
</feature>
<dbReference type="Proteomes" id="UP001176941">
    <property type="component" value="Chromosome 25"/>
</dbReference>
<name>A0ABN8YVY6_RANTA</name>
<sequence>MPKRPVLAFAPSLRCCSPADGLAPPVFTPVCPAIQPQLPLLLQENLPDLGVFTSRAIHLSFNLEIRQCSHSIMWRNESPKPGSRHGVTLQAPRMGFGLDTVQMPPGFVALLGEGSEAAAADNELPIVLGGAAALPGRLKISGDNTLQRLLIAEPPPRHVLPECCLQVVSCWAARGANVDTSWTRGAHPPGPSVNPSRGRAWGRTPGRQAPPQPSGVILSPAWFWAAVSFRLSVVAGGGFTLRVTIRAAFKGPQRVSPVLEVSHGAPRAAQWAGRGPQCEHVWILNTDVATGHRSPGFPNMKRVQGPGRGAPVGTIAGFSDEKMEGGCVSTFGASTGPLRPQQPLHMSENRQGPPRLDTKDRGEGGVPASWGPTCSPISQREALGAPSRALTMTAAALPSSPRRKPGPGAPPQLHMLGALVGLGGMHPPPLVPTGATHAGKPLTHAACLSQLGSGLTQTPDWGRLHHCPLLYPSLSVSFWGSGPASPTSTPSAVAHIQPSAGEDGPQEPTETTNGKRSPRVWMCRPSCRRQAGLGLADVPGKHAPGWRVKGGPQADAWPTYAVPMALLGGRVTVAGPSSERPEGETSELRPQCSGRQAHALSTGSGGPASRRP</sequence>
<feature type="region of interest" description="Disordered" evidence="1">
    <location>
        <begin position="334"/>
        <end position="379"/>
    </location>
</feature>
<proteinExistence type="predicted"/>